<organism evidence="5 6">
    <name type="scientific">Onchocerca ochengi</name>
    <name type="common">Filarial nematode worm</name>
    <dbReference type="NCBI Taxonomy" id="42157"/>
    <lineage>
        <taxon>Eukaryota</taxon>
        <taxon>Metazoa</taxon>
        <taxon>Ecdysozoa</taxon>
        <taxon>Nematoda</taxon>
        <taxon>Chromadorea</taxon>
        <taxon>Rhabditida</taxon>
        <taxon>Spirurina</taxon>
        <taxon>Spiruromorpha</taxon>
        <taxon>Filarioidea</taxon>
        <taxon>Onchocercidae</taxon>
        <taxon>Onchocerca</taxon>
    </lineage>
</organism>
<dbReference type="InterPro" id="IPR035601">
    <property type="entry name" value="MPP5_SH3"/>
</dbReference>
<name>A0A3P7K9U3_ONCOC</name>
<dbReference type="InterPro" id="IPR001452">
    <property type="entry name" value="SH3_domain"/>
</dbReference>
<dbReference type="PROSITE" id="PS50002">
    <property type="entry name" value="SH3"/>
    <property type="match status" value="1"/>
</dbReference>
<evidence type="ECO:0008006" key="7">
    <source>
        <dbReference type="Google" id="ProtNLM"/>
    </source>
</evidence>
<dbReference type="SUPFAM" id="SSF50044">
    <property type="entry name" value="SH3-domain"/>
    <property type="match status" value="1"/>
</dbReference>
<evidence type="ECO:0000259" key="4">
    <source>
        <dbReference type="PROSITE" id="PS50106"/>
    </source>
</evidence>
<gene>
    <name evidence="5" type="ORF">NOO_LOCUS11315</name>
</gene>
<feature type="domain" description="SH3" evidence="3">
    <location>
        <begin position="137"/>
        <end position="207"/>
    </location>
</feature>
<accession>A0A3P7K9U3</accession>
<evidence type="ECO:0000259" key="3">
    <source>
        <dbReference type="PROSITE" id="PS50002"/>
    </source>
</evidence>
<evidence type="ECO:0000256" key="2">
    <source>
        <dbReference type="PROSITE-ProRule" id="PRU00192"/>
    </source>
</evidence>
<dbReference type="InterPro" id="IPR050716">
    <property type="entry name" value="MAGUK"/>
</dbReference>
<reference evidence="5 6" key="1">
    <citation type="submission" date="2018-08" db="EMBL/GenBank/DDBJ databases">
        <authorList>
            <person name="Laetsch R D."/>
            <person name="Stevens L."/>
            <person name="Kumar S."/>
            <person name="Blaxter L. M."/>
        </authorList>
    </citation>
    <scope>NUCLEOTIDE SEQUENCE [LARGE SCALE GENOMIC DNA]</scope>
</reference>
<dbReference type="AlphaFoldDB" id="A0A3P7K9U3"/>
<dbReference type="SMART" id="SM00228">
    <property type="entry name" value="PDZ"/>
    <property type="match status" value="1"/>
</dbReference>
<feature type="non-terminal residue" evidence="5">
    <location>
        <position position="1"/>
    </location>
</feature>
<feature type="domain" description="PDZ" evidence="4">
    <location>
        <begin position="45"/>
        <end position="125"/>
    </location>
</feature>
<dbReference type="Pfam" id="PF07653">
    <property type="entry name" value="SH3_2"/>
    <property type="match status" value="1"/>
</dbReference>
<dbReference type="EMBL" id="UYRW01007691">
    <property type="protein sequence ID" value="VDM95676.1"/>
    <property type="molecule type" value="Genomic_DNA"/>
</dbReference>
<sequence>RIITQTSRNFQIIESKPTTSTDSSINDCQNSKTIISKRIQGDLKIVKINKCNDAYLGATIRNDGDKVIIGRVVRGGLAEKSNLLREGDELIEVNGNDLRGKNITEVCNILKSISGELSLVIVPFDKSSDNFQMISSTQVRHFRALFDYDPEDDIYVPCKELALKFQRGDILHVINMNDENWWQAYHEGCKIENSLAGLIPSISFQRQ</sequence>
<dbReference type="SUPFAM" id="SSF50156">
    <property type="entry name" value="PDZ domain-like"/>
    <property type="match status" value="1"/>
</dbReference>
<dbReference type="CDD" id="cd12036">
    <property type="entry name" value="SH3_MPP5"/>
    <property type="match status" value="1"/>
</dbReference>
<keyword evidence="1 2" id="KW-0728">SH3 domain</keyword>
<dbReference type="InterPro" id="IPR001478">
    <property type="entry name" value="PDZ"/>
</dbReference>
<evidence type="ECO:0000313" key="6">
    <source>
        <dbReference type="Proteomes" id="UP000271087"/>
    </source>
</evidence>
<keyword evidence="6" id="KW-1185">Reference proteome</keyword>
<dbReference type="OrthoDB" id="43580at2759"/>
<dbReference type="Pfam" id="PF00595">
    <property type="entry name" value="PDZ"/>
    <property type="match status" value="1"/>
</dbReference>
<proteinExistence type="predicted"/>
<dbReference type="PROSITE" id="PS50106">
    <property type="entry name" value="PDZ"/>
    <property type="match status" value="1"/>
</dbReference>
<evidence type="ECO:0000313" key="5">
    <source>
        <dbReference type="EMBL" id="VDM95676.1"/>
    </source>
</evidence>
<dbReference type="SMART" id="SM00326">
    <property type="entry name" value="SH3"/>
    <property type="match status" value="1"/>
</dbReference>
<dbReference type="InterPro" id="IPR036028">
    <property type="entry name" value="SH3-like_dom_sf"/>
</dbReference>
<evidence type="ECO:0000256" key="1">
    <source>
        <dbReference type="ARBA" id="ARBA00022443"/>
    </source>
</evidence>
<dbReference type="Gene3D" id="2.30.30.40">
    <property type="entry name" value="SH3 Domains"/>
    <property type="match status" value="1"/>
</dbReference>
<dbReference type="Gene3D" id="2.30.42.10">
    <property type="match status" value="1"/>
</dbReference>
<dbReference type="PANTHER" id="PTHR23122">
    <property type="entry name" value="MEMBRANE-ASSOCIATED GUANYLATE KINASE MAGUK"/>
    <property type="match status" value="1"/>
</dbReference>
<protein>
    <recommendedName>
        <fullName evidence="7">PDZ domain-containing protein</fullName>
    </recommendedName>
</protein>
<dbReference type="InterPro" id="IPR036034">
    <property type="entry name" value="PDZ_sf"/>
</dbReference>
<dbReference type="Proteomes" id="UP000271087">
    <property type="component" value="Unassembled WGS sequence"/>
</dbReference>